<evidence type="ECO:0000256" key="2">
    <source>
        <dbReference type="PROSITE-ProRule" id="PRU00335"/>
    </source>
</evidence>
<dbReference type="GO" id="GO:0003700">
    <property type="term" value="F:DNA-binding transcription factor activity"/>
    <property type="evidence" value="ECO:0007669"/>
    <property type="project" value="TreeGrafter"/>
</dbReference>
<evidence type="ECO:0000313" key="4">
    <source>
        <dbReference type="EMBL" id="PXW93190.1"/>
    </source>
</evidence>
<sequence>MRDTSQRIIDAAIDIFIENGYQATTQDIAKQAKVAEVTLFRKFKNKQNLFLIAIQSKIEMMFQSEAILRENEAELGDVLVDLFMTRMITLKQNQPVIKMLLAESLKGHLPSHINFPVLFFNQMTDQLAPLNDYVDVKAMVRGWMGHFMTAIVLDLETETEAIRHVLIQPFLKGNSYKRKDGRNAT</sequence>
<organism evidence="4 5">
    <name type="scientific">Streptohalobacillus salinus</name>
    <dbReference type="NCBI Taxonomy" id="621096"/>
    <lineage>
        <taxon>Bacteria</taxon>
        <taxon>Bacillati</taxon>
        <taxon>Bacillota</taxon>
        <taxon>Bacilli</taxon>
        <taxon>Bacillales</taxon>
        <taxon>Bacillaceae</taxon>
        <taxon>Streptohalobacillus</taxon>
    </lineage>
</organism>
<dbReference type="Pfam" id="PF00440">
    <property type="entry name" value="TetR_N"/>
    <property type="match status" value="1"/>
</dbReference>
<proteinExistence type="predicted"/>
<accession>A0A2V3WE90</accession>
<dbReference type="GO" id="GO:0000976">
    <property type="term" value="F:transcription cis-regulatory region binding"/>
    <property type="evidence" value="ECO:0007669"/>
    <property type="project" value="TreeGrafter"/>
</dbReference>
<feature type="domain" description="HTH tetR-type" evidence="3">
    <location>
        <begin position="2"/>
        <end position="61"/>
    </location>
</feature>
<dbReference type="PROSITE" id="PS50977">
    <property type="entry name" value="HTH_TETR_2"/>
    <property type="match status" value="1"/>
</dbReference>
<dbReference type="EMBL" id="QJJR01000001">
    <property type="protein sequence ID" value="PXW93190.1"/>
    <property type="molecule type" value="Genomic_DNA"/>
</dbReference>
<evidence type="ECO:0000259" key="3">
    <source>
        <dbReference type="PROSITE" id="PS50977"/>
    </source>
</evidence>
<dbReference type="OrthoDB" id="277085at2"/>
<dbReference type="PRINTS" id="PR00455">
    <property type="entry name" value="HTHTETR"/>
</dbReference>
<feature type="DNA-binding region" description="H-T-H motif" evidence="2">
    <location>
        <begin position="24"/>
        <end position="43"/>
    </location>
</feature>
<dbReference type="InterPro" id="IPR050109">
    <property type="entry name" value="HTH-type_TetR-like_transc_reg"/>
</dbReference>
<comment type="caution">
    <text evidence="4">The sequence shown here is derived from an EMBL/GenBank/DDBJ whole genome shotgun (WGS) entry which is preliminary data.</text>
</comment>
<dbReference type="AlphaFoldDB" id="A0A2V3WE90"/>
<dbReference type="RefSeq" id="WP_110250283.1">
    <property type="nucleotide sequence ID" value="NZ_QJJR01000001.1"/>
</dbReference>
<protein>
    <submittedName>
        <fullName evidence="4">TetR family transcriptional regulator</fullName>
    </submittedName>
</protein>
<dbReference type="Gene3D" id="1.10.357.10">
    <property type="entry name" value="Tetracycline Repressor, domain 2"/>
    <property type="match status" value="1"/>
</dbReference>
<evidence type="ECO:0000256" key="1">
    <source>
        <dbReference type="ARBA" id="ARBA00023125"/>
    </source>
</evidence>
<dbReference type="PANTHER" id="PTHR30055:SF226">
    <property type="entry name" value="HTH-TYPE TRANSCRIPTIONAL REGULATOR PKSA"/>
    <property type="match status" value="1"/>
</dbReference>
<dbReference type="InterPro" id="IPR001647">
    <property type="entry name" value="HTH_TetR"/>
</dbReference>
<dbReference type="Proteomes" id="UP000247922">
    <property type="component" value="Unassembled WGS sequence"/>
</dbReference>
<keyword evidence="5" id="KW-1185">Reference proteome</keyword>
<dbReference type="InterPro" id="IPR009057">
    <property type="entry name" value="Homeodomain-like_sf"/>
</dbReference>
<dbReference type="SUPFAM" id="SSF46689">
    <property type="entry name" value="Homeodomain-like"/>
    <property type="match status" value="1"/>
</dbReference>
<reference evidence="4 5" key="1">
    <citation type="submission" date="2018-05" db="EMBL/GenBank/DDBJ databases">
        <title>Genomic Encyclopedia of Type Strains, Phase IV (KMG-IV): sequencing the most valuable type-strain genomes for metagenomic binning, comparative biology and taxonomic classification.</title>
        <authorList>
            <person name="Goeker M."/>
        </authorList>
    </citation>
    <scope>NUCLEOTIDE SEQUENCE [LARGE SCALE GENOMIC DNA]</scope>
    <source>
        <strain evidence="4 5">DSM 22440</strain>
    </source>
</reference>
<keyword evidence="1 2" id="KW-0238">DNA-binding</keyword>
<dbReference type="PANTHER" id="PTHR30055">
    <property type="entry name" value="HTH-TYPE TRANSCRIPTIONAL REGULATOR RUTR"/>
    <property type="match status" value="1"/>
</dbReference>
<gene>
    <name evidence="4" type="ORF">DES38_101276</name>
</gene>
<evidence type="ECO:0000313" key="5">
    <source>
        <dbReference type="Proteomes" id="UP000247922"/>
    </source>
</evidence>
<name>A0A2V3WE90_9BACI</name>